<accession>A0ABQ9F3Z8</accession>
<reference evidence="2 3" key="1">
    <citation type="submission" date="2022-12" db="EMBL/GenBank/DDBJ databases">
        <title>Chromosome-level genome of Tegillarca granosa.</title>
        <authorList>
            <person name="Kim J."/>
        </authorList>
    </citation>
    <scope>NUCLEOTIDE SEQUENCE [LARGE SCALE GENOMIC DNA]</scope>
    <source>
        <strain evidence="2">Teg-2019</strain>
        <tissue evidence="2">Adductor muscle</tissue>
    </source>
</reference>
<dbReference type="EMBL" id="JARBDR010000640">
    <property type="protein sequence ID" value="KAJ8310318.1"/>
    <property type="molecule type" value="Genomic_DNA"/>
</dbReference>
<evidence type="ECO:0000313" key="2">
    <source>
        <dbReference type="EMBL" id="KAJ8310318.1"/>
    </source>
</evidence>
<organism evidence="2 3">
    <name type="scientific">Tegillarca granosa</name>
    <name type="common">Malaysian cockle</name>
    <name type="synonym">Anadara granosa</name>
    <dbReference type="NCBI Taxonomy" id="220873"/>
    <lineage>
        <taxon>Eukaryota</taxon>
        <taxon>Metazoa</taxon>
        <taxon>Spiralia</taxon>
        <taxon>Lophotrochozoa</taxon>
        <taxon>Mollusca</taxon>
        <taxon>Bivalvia</taxon>
        <taxon>Autobranchia</taxon>
        <taxon>Pteriomorphia</taxon>
        <taxon>Arcoida</taxon>
        <taxon>Arcoidea</taxon>
        <taxon>Arcidae</taxon>
        <taxon>Tegillarca</taxon>
    </lineage>
</organism>
<name>A0ABQ9F3Z8_TEGGR</name>
<evidence type="ECO:0000313" key="3">
    <source>
        <dbReference type="Proteomes" id="UP001217089"/>
    </source>
</evidence>
<keyword evidence="1" id="KW-0472">Membrane</keyword>
<evidence type="ECO:0000256" key="1">
    <source>
        <dbReference type="SAM" id="Phobius"/>
    </source>
</evidence>
<comment type="caution">
    <text evidence="2">The sequence shown here is derived from an EMBL/GenBank/DDBJ whole genome shotgun (WGS) entry which is preliminary data.</text>
</comment>
<proteinExistence type="predicted"/>
<keyword evidence="3" id="KW-1185">Reference proteome</keyword>
<sequence>MVYLTTSCDWDANRLKSFKTDNSYKLFEANHIDNVRLGMLEHGYRYVKASCVPETRQSDVPYCSWLLYTSMGYIQTGGCTCVALFIK</sequence>
<dbReference type="Proteomes" id="UP001217089">
    <property type="component" value="Unassembled WGS sequence"/>
</dbReference>
<keyword evidence="1" id="KW-0812">Transmembrane</keyword>
<keyword evidence="1" id="KW-1133">Transmembrane helix</keyword>
<protein>
    <submittedName>
        <fullName evidence="2">Uncharacterized protein</fullName>
    </submittedName>
</protein>
<feature type="transmembrane region" description="Helical" evidence="1">
    <location>
        <begin position="65"/>
        <end position="86"/>
    </location>
</feature>
<gene>
    <name evidence="2" type="ORF">KUTeg_012183</name>
</gene>